<dbReference type="Pfam" id="PF00067">
    <property type="entry name" value="p450"/>
    <property type="match status" value="1"/>
</dbReference>
<dbReference type="AlphaFoldDB" id="A0AAD9SHQ9"/>
<dbReference type="InterPro" id="IPR036396">
    <property type="entry name" value="Cyt_P450_sf"/>
</dbReference>
<evidence type="ECO:0000256" key="2">
    <source>
        <dbReference type="ARBA" id="ARBA00010617"/>
    </source>
</evidence>
<comment type="cofactor">
    <cofactor evidence="1 6">
        <name>heme</name>
        <dbReference type="ChEBI" id="CHEBI:30413"/>
    </cofactor>
</comment>
<keyword evidence="4 6" id="KW-0408">Iron</keyword>
<comment type="similarity">
    <text evidence="2">Belongs to the cytochrome P450 family.</text>
</comment>
<feature type="binding site" description="axial binding residue" evidence="6">
    <location>
        <position position="447"/>
    </location>
    <ligand>
        <name>heme</name>
        <dbReference type="ChEBI" id="CHEBI:30413"/>
    </ligand>
    <ligandPart>
        <name>Fe</name>
        <dbReference type="ChEBI" id="CHEBI:18248"/>
    </ligandPart>
</feature>
<dbReference type="PANTHER" id="PTHR47582">
    <property type="entry name" value="P450, PUTATIVE (EUROFUNG)-RELATED"/>
    <property type="match status" value="1"/>
</dbReference>
<organism evidence="7 8">
    <name type="scientific">Phomopsis amygdali</name>
    <name type="common">Fusicoccum amygdali</name>
    <dbReference type="NCBI Taxonomy" id="1214568"/>
    <lineage>
        <taxon>Eukaryota</taxon>
        <taxon>Fungi</taxon>
        <taxon>Dikarya</taxon>
        <taxon>Ascomycota</taxon>
        <taxon>Pezizomycotina</taxon>
        <taxon>Sordariomycetes</taxon>
        <taxon>Sordariomycetidae</taxon>
        <taxon>Diaporthales</taxon>
        <taxon>Diaporthaceae</taxon>
        <taxon>Diaporthe</taxon>
    </lineage>
</organism>
<evidence type="ECO:0000256" key="4">
    <source>
        <dbReference type="ARBA" id="ARBA00023004"/>
    </source>
</evidence>
<dbReference type="Gene3D" id="1.10.630.10">
    <property type="entry name" value="Cytochrome P450"/>
    <property type="match status" value="1"/>
</dbReference>
<gene>
    <name evidence="7" type="ORF">N8I77_005728</name>
</gene>
<dbReference type="CDD" id="cd11040">
    <property type="entry name" value="CYP7_CYP8-like"/>
    <property type="match status" value="1"/>
</dbReference>
<dbReference type="InterPro" id="IPR053007">
    <property type="entry name" value="CYP450_monoxygenase_sec-met"/>
</dbReference>
<evidence type="ECO:0000313" key="8">
    <source>
        <dbReference type="Proteomes" id="UP001265746"/>
    </source>
</evidence>
<dbReference type="InterPro" id="IPR001128">
    <property type="entry name" value="Cyt_P450"/>
</dbReference>
<dbReference type="GO" id="GO:0004497">
    <property type="term" value="F:monooxygenase activity"/>
    <property type="evidence" value="ECO:0007669"/>
    <property type="project" value="UniProtKB-KW"/>
</dbReference>
<dbReference type="EMBL" id="JAUJFL010000003">
    <property type="protein sequence ID" value="KAK2607016.1"/>
    <property type="molecule type" value="Genomic_DNA"/>
</dbReference>
<protein>
    <recommendedName>
        <fullName evidence="9">Cytochrome P450</fullName>
    </recommendedName>
</protein>
<dbReference type="PRINTS" id="PR00465">
    <property type="entry name" value="EP450IV"/>
</dbReference>
<comment type="caution">
    <text evidence="7">The sequence shown here is derived from an EMBL/GenBank/DDBJ whole genome shotgun (WGS) entry which is preliminary data.</text>
</comment>
<dbReference type="Proteomes" id="UP001265746">
    <property type="component" value="Unassembled WGS sequence"/>
</dbReference>
<evidence type="ECO:0000313" key="7">
    <source>
        <dbReference type="EMBL" id="KAK2607016.1"/>
    </source>
</evidence>
<evidence type="ECO:0000256" key="3">
    <source>
        <dbReference type="ARBA" id="ARBA00022723"/>
    </source>
</evidence>
<reference evidence="7" key="1">
    <citation type="submission" date="2023-06" db="EMBL/GenBank/DDBJ databases">
        <authorList>
            <person name="Noh H."/>
        </authorList>
    </citation>
    <scope>NUCLEOTIDE SEQUENCE</scope>
    <source>
        <strain evidence="7">DUCC20226</strain>
    </source>
</reference>
<dbReference type="GO" id="GO:0016705">
    <property type="term" value="F:oxidoreductase activity, acting on paired donors, with incorporation or reduction of molecular oxygen"/>
    <property type="evidence" value="ECO:0007669"/>
    <property type="project" value="InterPro"/>
</dbReference>
<name>A0AAD9SHQ9_PHOAM</name>
<keyword evidence="6" id="KW-0349">Heme</keyword>
<dbReference type="GO" id="GO:0020037">
    <property type="term" value="F:heme binding"/>
    <property type="evidence" value="ECO:0007669"/>
    <property type="project" value="InterPro"/>
</dbReference>
<keyword evidence="5" id="KW-0560">Oxidoreductase</keyword>
<dbReference type="PANTHER" id="PTHR47582:SF1">
    <property type="entry name" value="P450, PUTATIVE (EUROFUNG)-RELATED"/>
    <property type="match status" value="1"/>
</dbReference>
<evidence type="ECO:0000256" key="5">
    <source>
        <dbReference type="ARBA" id="ARBA00023033"/>
    </source>
</evidence>
<keyword evidence="5" id="KW-0503">Monooxygenase</keyword>
<evidence type="ECO:0008006" key="9">
    <source>
        <dbReference type="Google" id="ProtNLM"/>
    </source>
</evidence>
<sequence>MSLSTFIGAVVALVAGCYLLEGFIFSRRDAQEPLYIRPRIPLIGHLLDFMKKGPLYFDDVEAKYPHLAIFSLPIFSFKFYVVTDRQVFAAVQRNAKTVSFAPFSKRVSKVLSDVSDITVRAVDTLAADEETRNFARQVHHIEATTLSNGNSLDRLNLVTSQEKLRLVDDLVLESSKDPVQIELYEWIQHLVTISASTGFYGPKNPYKDPQHEKDFWTFNSQIPSMTSGLAWLFAPKAHKARNNNSVRYEDYARAGGFETASDFIKERSRALIDNGSPVEEAARMNTGLDVALISNYAGIAFWTVYHVLSHPGLITAVRDEVEKAVVRAENEEDFTLDVSVLRTSCPLLVSTMQETQRLKTTHSNIREVISDTKITAGGKDVLLKKGNYVQLHGSPVLHSQELWGDDADEFDPYRFIRMKKDSPPGVVPPNQLPTMSFPVWGVAPHVCPARFYASTGVMVLVALVVLRLDISPAGTRRGDARDAAWQELEGVFNFSAVSRPQGPVHVSVRPRKSGMGKWGVVVGKPNTRLQFSVA</sequence>
<keyword evidence="3 6" id="KW-0479">Metal-binding</keyword>
<keyword evidence="8" id="KW-1185">Reference proteome</keyword>
<evidence type="ECO:0000256" key="1">
    <source>
        <dbReference type="ARBA" id="ARBA00001971"/>
    </source>
</evidence>
<dbReference type="InterPro" id="IPR002403">
    <property type="entry name" value="Cyt_P450_E_grp-IV"/>
</dbReference>
<dbReference type="SUPFAM" id="SSF48264">
    <property type="entry name" value="Cytochrome P450"/>
    <property type="match status" value="1"/>
</dbReference>
<proteinExistence type="inferred from homology"/>
<accession>A0AAD9SHQ9</accession>
<evidence type="ECO:0000256" key="6">
    <source>
        <dbReference type="PIRSR" id="PIRSR602403-1"/>
    </source>
</evidence>
<dbReference type="GO" id="GO:0005506">
    <property type="term" value="F:iron ion binding"/>
    <property type="evidence" value="ECO:0007669"/>
    <property type="project" value="InterPro"/>
</dbReference>